<dbReference type="Gene3D" id="3.30.565.40">
    <property type="entry name" value="Fervidobacterium nodosum Rt17-B1 like"/>
    <property type="match status" value="1"/>
</dbReference>
<keyword evidence="1" id="KW-0732">Signal</keyword>
<dbReference type="Pfam" id="PF11738">
    <property type="entry name" value="DUF3298"/>
    <property type="match status" value="1"/>
</dbReference>
<feature type="domain" description="DUF3298" evidence="2">
    <location>
        <begin position="182"/>
        <end position="259"/>
    </location>
</feature>
<dbReference type="RefSeq" id="WP_238804396.1">
    <property type="nucleotide sequence ID" value="NZ_CAKLPY010000001.1"/>
</dbReference>
<sequence length="270" mass="29771">MKNILLLFLCSTAFVACQSSKESQTTDAAVISVDSVTYNLKTAPKISAEGDTSITSISIKYPKLTGGDETVIAKINAQIEQLVKNEMFSMDDTVKTTKTASVETLAQGFIKEYETYTAENADLPSMGWDYYGFGDTLLISPKVISIYYNVTSFTGGAHGNSNTSYLNFNAKTGDLLKLTDIVSDTTALKKLAEMKFEVTQKQFAKDNDFEFNKSDYFWGNPFFLPANIAITKTGLTFLYNPYEAAAYALGPISFSLTWEEVGLIARKDIK</sequence>
<dbReference type="Gene3D" id="3.90.640.20">
    <property type="entry name" value="Heat-shock cognate protein, ATPase"/>
    <property type="match status" value="1"/>
</dbReference>
<dbReference type="Proteomes" id="UP000837932">
    <property type="component" value="Unassembled WGS sequence"/>
</dbReference>
<dbReference type="PROSITE" id="PS51257">
    <property type="entry name" value="PROKAR_LIPOPROTEIN"/>
    <property type="match status" value="1"/>
</dbReference>
<dbReference type="InterPro" id="IPR037126">
    <property type="entry name" value="PdaC/RsiV-like_sf"/>
</dbReference>
<feature type="signal peptide" evidence="1">
    <location>
        <begin position="1"/>
        <end position="15"/>
    </location>
</feature>
<evidence type="ECO:0008006" key="6">
    <source>
        <dbReference type="Google" id="ProtNLM"/>
    </source>
</evidence>
<evidence type="ECO:0000256" key="1">
    <source>
        <dbReference type="SAM" id="SignalP"/>
    </source>
</evidence>
<organism evidence="4 5">
    <name type="scientific">Emticicia aquatica</name>
    <dbReference type="NCBI Taxonomy" id="1681835"/>
    <lineage>
        <taxon>Bacteria</taxon>
        <taxon>Pseudomonadati</taxon>
        <taxon>Bacteroidota</taxon>
        <taxon>Cytophagia</taxon>
        <taxon>Cytophagales</taxon>
        <taxon>Leadbetterellaceae</taxon>
        <taxon>Emticicia</taxon>
    </lineage>
</organism>
<protein>
    <recommendedName>
        <fullName evidence="6">DUF3298/DUF4163 domain-containing protein</fullName>
    </recommendedName>
</protein>
<evidence type="ECO:0000259" key="2">
    <source>
        <dbReference type="Pfam" id="PF11738"/>
    </source>
</evidence>
<feature type="chain" id="PRO_5047163462" description="DUF3298/DUF4163 domain-containing protein" evidence="1">
    <location>
        <begin position="16"/>
        <end position="270"/>
    </location>
</feature>
<keyword evidence="5" id="KW-1185">Reference proteome</keyword>
<evidence type="ECO:0000259" key="3">
    <source>
        <dbReference type="Pfam" id="PF13739"/>
    </source>
</evidence>
<reference evidence="4" key="1">
    <citation type="submission" date="2021-12" db="EMBL/GenBank/DDBJ databases">
        <authorList>
            <person name="Rodrigo-Torres L."/>
            <person name="Arahal R. D."/>
            <person name="Lucena T."/>
        </authorList>
    </citation>
    <scope>NUCLEOTIDE SEQUENCE</scope>
    <source>
        <strain evidence="4">CECT 8858</strain>
    </source>
</reference>
<feature type="domain" description="Deacetylase PdaC" evidence="3">
    <location>
        <begin position="50"/>
        <end position="161"/>
    </location>
</feature>
<gene>
    <name evidence="4" type="ORF">EMA8858_00656</name>
</gene>
<evidence type="ECO:0000313" key="5">
    <source>
        <dbReference type="Proteomes" id="UP000837932"/>
    </source>
</evidence>
<comment type="caution">
    <text evidence="4">The sequence shown here is derived from an EMBL/GenBank/DDBJ whole genome shotgun (WGS) entry which is preliminary data.</text>
</comment>
<evidence type="ECO:0000313" key="4">
    <source>
        <dbReference type="EMBL" id="CAH0994546.1"/>
    </source>
</evidence>
<dbReference type="InterPro" id="IPR025303">
    <property type="entry name" value="PdaC"/>
</dbReference>
<proteinExistence type="predicted"/>
<accession>A0ABN8ENU6</accession>
<dbReference type="InterPro" id="IPR021729">
    <property type="entry name" value="DUF3298"/>
</dbReference>
<name>A0ABN8ENU6_9BACT</name>
<dbReference type="EMBL" id="CAKLPY010000001">
    <property type="protein sequence ID" value="CAH0994546.1"/>
    <property type="molecule type" value="Genomic_DNA"/>
</dbReference>
<dbReference type="Pfam" id="PF13739">
    <property type="entry name" value="PdaC"/>
    <property type="match status" value="1"/>
</dbReference>